<keyword evidence="1" id="KW-1133">Transmembrane helix</keyword>
<dbReference type="Pfam" id="PF10318">
    <property type="entry name" value="7TM_GPCR_Srh"/>
    <property type="match status" value="1"/>
</dbReference>
<feature type="transmembrane region" description="Helical" evidence="1">
    <location>
        <begin position="96"/>
        <end position="119"/>
    </location>
</feature>
<dbReference type="Proteomes" id="UP000271162">
    <property type="component" value="Unassembled WGS sequence"/>
</dbReference>
<dbReference type="EMBL" id="UYSL01022406">
    <property type="protein sequence ID" value="VDL80399.1"/>
    <property type="molecule type" value="Genomic_DNA"/>
</dbReference>
<organism evidence="4">
    <name type="scientific">Nippostrongylus brasiliensis</name>
    <name type="common">Rat hookworm</name>
    <dbReference type="NCBI Taxonomy" id="27835"/>
    <lineage>
        <taxon>Eukaryota</taxon>
        <taxon>Metazoa</taxon>
        <taxon>Ecdysozoa</taxon>
        <taxon>Nematoda</taxon>
        <taxon>Chromadorea</taxon>
        <taxon>Rhabditida</taxon>
        <taxon>Rhabditina</taxon>
        <taxon>Rhabditomorpha</taxon>
        <taxon>Strongyloidea</taxon>
        <taxon>Heligmosomidae</taxon>
        <taxon>Nippostrongylus</taxon>
    </lineage>
</organism>
<dbReference type="OMA" id="IMALVMN"/>
<feature type="transmembrane region" description="Helical" evidence="1">
    <location>
        <begin position="15"/>
        <end position="39"/>
    </location>
</feature>
<keyword evidence="1" id="KW-0812">Transmembrane</keyword>
<evidence type="ECO:0000313" key="2">
    <source>
        <dbReference type="EMBL" id="VDL80399.1"/>
    </source>
</evidence>
<evidence type="ECO:0000256" key="1">
    <source>
        <dbReference type="SAM" id="Phobius"/>
    </source>
</evidence>
<evidence type="ECO:0000313" key="4">
    <source>
        <dbReference type="WBParaSite" id="NBR_0001680301-mRNA-1"/>
    </source>
</evidence>
<reference evidence="4" key="1">
    <citation type="submission" date="2017-02" db="UniProtKB">
        <authorList>
            <consortium name="WormBaseParasite"/>
        </authorList>
    </citation>
    <scope>IDENTIFICATION</scope>
</reference>
<evidence type="ECO:0000313" key="3">
    <source>
        <dbReference type="Proteomes" id="UP000271162"/>
    </source>
</evidence>
<name>A0A0N4YIQ3_NIPBR</name>
<gene>
    <name evidence="2" type="ORF">NBR_LOCUS16804</name>
</gene>
<dbReference type="InterPro" id="IPR019422">
    <property type="entry name" value="7TM_GPCR_serpentine_rcpt_Srh"/>
</dbReference>
<protein>
    <submittedName>
        <fullName evidence="4">G protein-coupled receptor</fullName>
    </submittedName>
</protein>
<proteinExistence type="predicted"/>
<keyword evidence="3" id="KW-1185">Reference proteome</keyword>
<accession>A0A0N4YIQ3</accession>
<dbReference type="AlphaFoldDB" id="A0A0N4YIQ3"/>
<reference evidence="2 3" key="2">
    <citation type="submission" date="2018-11" db="EMBL/GenBank/DDBJ databases">
        <authorList>
            <consortium name="Pathogen Informatics"/>
        </authorList>
    </citation>
    <scope>NUCLEOTIDE SEQUENCE [LARGE SCALE GENOMIC DNA]</scope>
</reference>
<feature type="transmembrane region" description="Helical" evidence="1">
    <location>
        <begin position="51"/>
        <end position="76"/>
    </location>
</feature>
<sequence>MDMIKCTDLDPEPYFYINIVRVLAVLCTLSILLALYLIIASSDQQSKLHRMNLFVLQLSLLLFNVTFSIVAIPVSYFPMTMGYAAGLMTSSPTPCYAIIVMIIISLDMANISVGGLIGYRIQMTVPPQHFMKKHVQRTSYSVCS</sequence>
<dbReference type="WBParaSite" id="NBR_0001680301-mRNA-1">
    <property type="protein sequence ID" value="NBR_0001680301-mRNA-1"/>
    <property type="gene ID" value="NBR_0001680301"/>
</dbReference>
<keyword evidence="1" id="KW-0472">Membrane</keyword>